<evidence type="ECO:0000313" key="10">
    <source>
        <dbReference type="Proteomes" id="UP000095280"/>
    </source>
</evidence>
<dbReference type="PROSITE" id="PS01121">
    <property type="entry name" value="CASPASE_HIS"/>
    <property type="match status" value="2"/>
</dbReference>
<feature type="chain" id="PRO_5009319796" evidence="7">
    <location>
        <begin position="39"/>
        <end position="1821"/>
    </location>
</feature>
<reference evidence="11" key="1">
    <citation type="submission" date="2016-11" db="UniProtKB">
        <authorList>
            <consortium name="WormBaseParasite"/>
        </authorList>
    </citation>
    <scope>IDENTIFICATION</scope>
</reference>
<dbReference type="InterPro" id="IPR002138">
    <property type="entry name" value="Pept_C14_p10"/>
</dbReference>
<evidence type="ECO:0000256" key="2">
    <source>
        <dbReference type="ARBA" id="ARBA00022670"/>
    </source>
</evidence>
<dbReference type="Proteomes" id="UP000095280">
    <property type="component" value="Unplaced"/>
</dbReference>
<feature type="region of interest" description="Disordered" evidence="6">
    <location>
        <begin position="520"/>
        <end position="544"/>
    </location>
</feature>
<keyword evidence="7" id="KW-0732">Signal</keyword>
<sequence>ANELKVLLAASAAAKESAAKCSTVLLLLLLLLSRHRSACLNERGHRREKKKTVKLALFFDAGSESVTDEYADFLKECSFNVKRSLEQQYESKLGSCLSDSVNNSEVQQLIVVVIAGNAFMKDVLDFMTMGTFPNCQNRCLLFCRAGEESPDDTKLANEFSNANFKYKCTTIAYIVAKETKSVQGFYRSFLDDCRCSWETKSIFSILETALKLPLAYESLSLYHREGKLGGDFLRDIFKFIREPKSNLDEVDALPAASEQTAQDKPTDWMRENASIIYPNRRNPKKPRALVIINYDRGDSLYSALQVDRSRVMRMLKNLGYIVTDVQTRSNDALKRRIELFSEDTEHGDSCILVVLSQTQQQLSSSTVMNLYKSLAIGEKLEAKPRLFILHEWDVTTLQTDSVTDGFSSNTYEIIEDAVDGLQAYFRKHDSTIKVHPHSGMVFGRSVSSDVTRAEGSAFIQTLCETFRQYGHTEDVASMITIINEHKRLDESVPKWFIQTGKLFYIMGTDGIQATGQEVSQQSLQKKSKEPKQSLEKKSKEPESARIDRTGFAMILTEGQFDGARNYQMFLEYAAFKVLFDYTDGNSSSIKTAIRLPKETEGNVVLYLIVRTHRNDNVLQEIVDELSKQQSSQKCSSSILLILCEVSESEENFANTQMPEELPEKFSVVRVCRNRCGVIEFLDSLLESPRKNISLNGSFVVGRDFSCHSCHHGIMHCKVNDENPGWRKRITWLENFYIEESSSHPNLSSIDVSDDTQTRPAIRGSLRLESFRSEWNAPGLDTQECKAVALIVHNVVFQKKELSTRFGSQYDCQRMADTLLRLGYSVSIRSNLTKVEIESELDMFCSDARHGSSVVVAFMSHGCLGEVVGFDGESAKESKILKRISKGNRTSEKQQLVIFQNCLDPGRLPKSELSFFPGMIVAHSTSPNESSYRMTDRGSRFIQCLCTVLDLFADTCDIASMVPIVNYVVQNATFYMGISQLPWWSVQTSKKFWIRVNEPPQSSRAIQDVQAGSKLPSWQGTFAHQRLLLVFADETTAKMDSYIEFMSSRCGFYTEKLALNSHLAESETLSRAPVRQIVCLVIFSASQPQRYMKDYLDFLNQFDESVDQLLLYCNLSETETQIDQDLRNQFCSSAFPYRKSSIAYTFGTSYGVGRFFDKFKNDCNLKWNRTVGLCDVLESLDMDQSSELYIKKPRSEKCFFPREIFYPCSSQELIKIAGIESFTNRVDPDTLALYGDFIYLNSRIQKPQALIVLNIKLESGKTNKSMHADWRRLLWLFDKLQFEVKDVQTDASSCSQLEECVKTFADSELHGDSCCLVVLSEGWLESSCIDSISKSMAFGKLIKGKPRLIIIQEYQPKSSEASDAAPKSLPQFLPDAVEAMRLQFRNDKPEVRVHPLSGTVWCQSEASDTESDNATPLIGSICETFINHSAIEDLVSMISIINERLQDAPPTWCVQTAKLFYVGNTEFTGSGSASKAQSENTPENPAPATDPLATLQTMQGLAAESDKPRPILDQNNRPGVALILTEGLFDKVRDYQMFLDFAGFQVISERIDGISASLREIVTSSAAQSPLAVVLIVKKHQAGAGVDDVIACMSETATKHENSSLLIYFEILGTDELPSEIRLPDELPEKFSMVCYQGTRDRINLCLDLFLKTPRKNLKSSPIVGYNFEKLRTRKKEPKMIYQSSDSNPGWKLTPKWPESRNIRGDDIMKQDLFRTASMRKKWFPKKPILQNVTMQSRALIVQNIVFKSGEIRFGTQNDCQRLTECLTGLGFRVSIRTNLTAAEILQTVQLFAGANDHGRSCILAIMSHGYLGKFWDATKGL</sequence>
<keyword evidence="10" id="KW-1185">Reference proteome</keyword>
<dbReference type="PRINTS" id="PR00376">
    <property type="entry name" value="IL1BCENZYME"/>
</dbReference>
<dbReference type="InterPro" id="IPR015917">
    <property type="entry name" value="Pept_C14A"/>
</dbReference>
<dbReference type="GO" id="GO:0006915">
    <property type="term" value="P:apoptotic process"/>
    <property type="evidence" value="ECO:0007669"/>
    <property type="project" value="UniProtKB-KW"/>
</dbReference>
<feature type="domain" description="Caspase family p10" evidence="8">
    <location>
        <begin position="918"/>
        <end position="995"/>
    </location>
</feature>
<name>A0A1I8GZQ7_9PLAT</name>
<keyword evidence="4" id="KW-0378">Hydrolase</keyword>
<dbReference type="InterPro" id="IPR002398">
    <property type="entry name" value="Pept_C14"/>
</dbReference>
<dbReference type="WBParaSite" id="maker-uti_cns_0003715-snap-gene-0.17-mRNA-1">
    <property type="protein sequence ID" value="maker-uti_cns_0003715-snap-gene-0.17-mRNA-1"/>
    <property type="gene ID" value="maker-uti_cns_0003715-snap-gene-0.17"/>
</dbReference>
<evidence type="ECO:0000259" key="9">
    <source>
        <dbReference type="PROSITE" id="PS50208"/>
    </source>
</evidence>
<evidence type="ECO:0000256" key="4">
    <source>
        <dbReference type="ARBA" id="ARBA00022801"/>
    </source>
</evidence>
<feature type="domain" description="Caspase family p20" evidence="9">
    <location>
        <begin position="787"/>
        <end position="901"/>
    </location>
</feature>
<evidence type="ECO:0000256" key="6">
    <source>
        <dbReference type="SAM" id="MobiDB-lite"/>
    </source>
</evidence>
<feature type="compositionally biased region" description="Basic and acidic residues" evidence="6">
    <location>
        <begin position="526"/>
        <end position="544"/>
    </location>
</feature>
<feature type="domain" description="Caspase family p20" evidence="9">
    <location>
        <begin position="1738"/>
        <end position="1809"/>
    </location>
</feature>
<evidence type="ECO:0000256" key="7">
    <source>
        <dbReference type="SAM" id="SignalP"/>
    </source>
</evidence>
<dbReference type="PROSITE" id="PS50208">
    <property type="entry name" value="CASPASE_P20"/>
    <property type="match status" value="3"/>
</dbReference>
<dbReference type="InterPro" id="IPR001309">
    <property type="entry name" value="Pept_C14_p20"/>
</dbReference>
<evidence type="ECO:0000256" key="1">
    <source>
        <dbReference type="ARBA" id="ARBA00010134"/>
    </source>
</evidence>
<protein>
    <submittedName>
        <fullName evidence="11">CASPASE_P20 domain-containing protein</fullName>
    </submittedName>
</protein>
<dbReference type="PROSITE" id="PS50207">
    <property type="entry name" value="CASPASE_P10"/>
    <property type="match status" value="2"/>
</dbReference>
<keyword evidence="2" id="KW-0645">Protease</keyword>
<feature type="region of interest" description="Disordered" evidence="6">
    <location>
        <begin position="1470"/>
        <end position="1490"/>
    </location>
</feature>
<dbReference type="SUPFAM" id="SSF52129">
    <property type="entry name" value="Caspase-like"/>
    <property type="match status" value="4"/>
</dbReference>
<feature type="domain" description="Caspase family p20" evidence="9">
    <location>
        <begin position="293"/>
        <end position="357"/>
    </location>
</feature>
<comment type="similarity">
    <text evidence="1 5">Belongs to the peptidase C14A family.</text>
</comment>
<dbReference type="Gene3D" id="3.40.50.1460">
    <property type="match status" value="4"/>
</dbReference>
<evidence type="ECO:0000259" key="8">
    <source>
        <dbReference type="PROSITE" id="PS50207"/>
    </source>
</evidence>
<dbReference type="PANTHER" id="PTHR47901">
    <property type="entry name" value="CASPASE RECRUITMENT DOMAIN-CONTAINING PROTEIN 18"/>
    <property type="match status" value="1"/>
</dbReference>
<evidence type="ECO:0000256" key="3">
    <source>
        <dbReference type="ARBA" id="ARBA00022703"/>
    </source>
</evidence>
<feature type="domain" description="Caspase family p10" evidence="8">
    <location>
        <begin position="455"/>
        <end position="483"/>
    </location>
</feature>
<proteinExistence type="inferred from homology"/>
<feature type="compositionally biased region" description="Polar residues" evidence="6">
    <location>
        <begin position="1470"/>
        <end position="1482"/>
    </location>
</feature>
<keyword evidence="3" id="KW-0053">Apoptosis</keyword>
<dbReference type="InterPro" id="IPR011600">
    <property type="entry name" value="Pept_C14_caspase"/>
</dbReference>
<dbReference type="PANTHER" id="PTHR47901:SF8">
    <property type="entry name" value="CASPASE-3"/>
    <property type="match status" value="1"/>
</dbReference>
<dbReference type="SMART" id="SM00115">
    <property type="entry name" value="CASc"/>
    <property type="match status" value="1"/>
</dbReference>
<dbReference type="GO" id="GO:0004197">
    <property type="term" value="F:cysteine-type endopeptidase activity"/>
    <property type="evidence" value="ECO:0007669"/>
    <property type="project" value="InterPro"/>
</dbReference>
<dbReference type="InterPro" id="IPR016129">
    <property type="entry name" value="Caspase_his_AS"/>
</dbReference>
<accession>A0A1I8GZQ7</accession>
<evidence type="ECO:0000313" key="11">
    <source>
        <dbReference type="WBParaSite" id="maker-uti_cns_0003715-snap-gene-0.17-mRNA-1"/>
    </source>
</evidence>
<organism evidence="10 11">
    <name type="scientific">Macrostomum lignano</name>
    <dbReference type="NCBI Taxonomy" id="282301"/>
    <lineage>
        <taxon>Eukaryota</taxon>
        <taxon>Metazoa</taxon>
        <taxon>Spiralia</taxon>
        <taxon>Lophotrochozoa</taxon>
        <taxon>Platyhelminthes</taxon>
        <taxon>Rhabditophora</taxon>
        <taxon>Macrostomorpha</taxon>
        <taxon>Macrostomida</taxon>
        <taxon>Macrostomidae</taxon>
        <taxon>Macrostomum</taxon>
    </lineage>
</organism>
<feature type="signal peptide" evidence="7">
    <location>
        <begin position="1"/>
        <end position="38"/>
    </location>
</feature>
<dbReference type="InterPro" id="IPR029030">
    <property type="entry name" value="Caspase-like_dom_sf"/>
</dbReference>
<evidence type="ECO:0000256" key="5">
    <source>
        <dbReference type="RuleBase" id="RU003971"/>
    </source>
</evidence>
<dbReference type="Pfam" id="PF00656">
    <property type="entry name" value="Peptidase_C14"/>
    <property type="match status" value="3"/>
</dbReference>
<dbReference type="GO" id="GO:0006508">
    <property type="term" value="P:proteolysis"/>
    <property type="evidence" value="ECO:0007669"/>
    <property type="project" value="UniProtKB-KW"/>
</dbReference>